<keyword evidence="1" id="KW-0732">Signal</keyword>
<gene>
    <name evidence="2" type="ORF">SEMRO_2269_G321370.1</name>
</gene>
<keyword evidence="3" id="KW-1185">Reference proteome</keyword>
<dbReference type="EMBL" id="CAICTM010002267">
    <property type="protein sequence ID" value="CAB9528597.1"/>
    <property type="molecule type" value="Genomic_DNA"/>
</dbReference>
<evidence type="ECO:0000256" key="1">
    <source>
        <dbReference type="SAM" id="SignalP"/>
    </source>
</evidence>
<protein>
    <submittedName>
        <fullName evidence="2">Uncharacterized protein</fullName>
    </submittedName>
</protein>
<sequence length="734" mass="79580">MLFQRALVPWLLLIAALATTANGSDTCHTFGTDGACADSADFITSTVADGVGQLISSSNDTAAQSVYDQFLEPLLLIASHLPADEEMDVCFGDFDGAEFHDNDNLEDLGCDKIPLVSGTQFGTLAGSFDVSPELQATLYNASLWTNTEAANQDNYEPEFCVGMRIPSDTCHKFTFGISANADGLTTLHEVSSALGVAVDGGVGGALVSFLSALSSTVVSEEDTVTFAASYGGGLDVQAKYYSGRHFHTNDFHAHLYFSYQGAISIPNVGDDVVSIDGPYARAFNFGTATTEVETAFDTMSSQLSTVSSSTEELISGMNAFLSNYPEVVSADKIAVNLESVTRGLFAGFSLEDTEIKALKLPATFNGVNAGFSMHATAEFDSLKKVVETICTDMEGVLILVSGRGCTDLDSADVEEGTIGFEIQPAFMELTVQWTGFWMRCRIKYMNTNTPNLHCQINWVAFAIYEEDNGYIIGKSKNMGHQLEEEVTRLSKDAVEAAGGKFRKSVAVASKLSSQVNEKAAKSVAAFYGGSTPVTFNFEEYYKCKSSTRLFSSRARSSYKNYFSQLGHDDSMSSCFEACYQYAEKHYGDFNKEDFCCEYEELRHGFNDCRVGHEGREHVSDHKKYATVTFKDEYEAMVDAKQLGSACSLDSECTTGACHEHRCKLECDNSHKCFPSANAKCFGQNDACIDVNGISHICLDGVCECDSSTGQCHTHHFGVLSDGLVAATTDDREVA</sequence>
<feature type="signal peptide" evidence="1">
    <location>
        <begin position="1"/>
        <end position="23"/>
    </location>
</feature>
<comment type="caution">
    <text evidence="2">The sequence shown here is derived from an EMBL/GenBank/DDBJ whole genome shotgun (WGS) entry which is preliminary data.</text>
</comment>
<dbReference type="Proteomes" id="UP001153069">
    <property type="component" value="Unassembled WGS sequence"/>
</dbReference>
<feature type="chain" id="PRO_5040288799" evidence="1">
    <location>
        <begin position="24"/>
        <end position="734"/>
    </location>
</feature>
<dbReference type="AlphaFoldDB" id="A0A9N8HWT7"/>
<organism evidence="2 3">
    <name type="scientific">Seminavis robusta</name>
    <dbReference type="NCBI Taxonomy" id="568900"/>
    <lineage>
        <taxon>Eukaryota</taxon>
        <taxon>Sar</taxon>
        <taxon>Stramenopiles</taxon>
        <taxon>Ochrophyta</taxon>
        <taxon>Bacillariophyta</taxon>
        <taxon>Bacillariophyceae</taxon>
        <taxon>Bacillariophycidae</taxon>
        <taxon>Naviculales</taxon>
        <taxon>Naviculaceae</taxon>
        <taxon>Seminavis</taxon>
    </lineage>
</organism>
<proteinExistence type="predicted"/>
<evidence type="ECO:0000313" key="2">
    <source>
        <dbReference type="EMBL" id="CAB9528597.1"/>
    </source>
</evidence>
<name>A0A9N8HWT7_9STRA</name>
<accession>A0A9N8HWT7</accession>
<reference evidence="2" key="1">
    <citation type="submission" date="2020-06" db="EMBL/GenBank/DDBJ databases">
        <authorList>
            <consortium name="Plant Systems Biology data submission"/>
        </authorList>
    </citation>
    <scope>NUCLEOTIDE SEQUENCE</scope>
    <source>
        <strain evidence="2">D6</strain>
    </source>
</reference>
<evidence type="ECO:0000313" key="3">
    <source>
        <dbReference type="Proteomes" id="UP001153069"/>
    </source>
</evidence>